<dbReference type="GO" id="GO:0016787">
    <property type="term" value="F:hydrolase activity"/>
    <property type="evidence" value="ECO:0007669"/>
    <property type="project" value="UniProtKB-KW"/>
</dbReference>
<comment type="cofactor">
    <cofactor evidence="1">
        <name>Mg(2+)</name>
        <dbReference type="ChEBI" id="CHEBI:18420"/>
    </cofactor>
</comment>
<dbReference type="PRINTS" id="PR00413">
    <property type="entry name" value="HADHALOGNASE"/>
</dbReference>
<keyword evidence="6" id="KW-1185">Reference proteome</keyword>
<dbReference type="EC" id="3.1.3.-" evidence="5"/>
<dbReference type="NCBIfam" id="TIGR01509">
    <property type="entry name" value="HAD-SF-IA-v3"/>
    <property type="match status" value="1"/>
</dbReference>
<evidence type="ECO:0000256" key="1">
    <source>
        <dbReference type="ARBA" id="ARBA00001946"/>
    </source>
</evidence>
<dbReference type="Gene3D" id="3.40.50.1000">
    <property type="entry name" value="HAD superfamily/HAD-like"/>
    <property type="match status" value="1"/>
</dbReference>
<proteinExistence type="predicted"/>
<dbReference type="PANTHER" id="PTHR46470:SF2">
    <property type="entry name" value="GLYCERALDEHYDE 3-PHOSPHATE PHOSPHATASE"/>
    <property type="match status" value="1"/>
</dbReference>
<dbReference type="Pfam" id="PF13419">
    <property type="entry name" value="HAD_2"/>
    <property type="match status" value="1"/>
</dbReference>
<evidence type="ECO:0000313" key="6">
    <source>
        <dbReference type="Proteomes" id="UP001596378"/>
    </source>
</evidence>
<dbReference type="SUPFAM" id="SSF56784">
    <property type="entry name" value="HAD-like"/>
    <property type="match status" value="1"/>
</dbReference>
<reference evidence="6" key="1">
    <citation type="journal article" date="2019" name="Int. J. Syst. Evol. Microbiol.">
        <title>The Global Catalogue of Microorganisms (GCM) 10K type strain sequencing project: providing services to taxonomists for standard genome sequencing and annotation.</title>
        <authorList>
            <consortium name="The Broad Institute Genomics Platform"/>
            <consortium name="The Broad Institute Genome Sequencing Center for Infectious Disease"/>
            <person name="Wu L."/>
            <person name="Ma J."/>
        </authorList>
    </citation>
    <scope>NUCLEOTIDE SEQUENCE [LARGE SCALE GENOMIC DNA]</scope>
    <source>
        <strain evidence="6">KCTC 12907</strain>
    </source>
</reference>
<name>A0ABW2FM82_9BACL</name>
<dbReference type="NCBIfam" id="TIGR01549">
    <property type="entry name" value="HAD-SF-IA-v1"/>
    <property type="match status" value="1"/>
</dbReference>
<keyword evidence="3 5" id="KW-0378">Hydrolase</keyword>
<keyword evidence="4" id="KW-0460">Magnesium</keyword>
<dbReference type="SFLD" id="SFLDG01129">
    <property type="entry name" value="C1.5:_HAD__Beta-PGM__Phosphata"/>
    <property type="match status" value="1"/>
</dbReference>
<sequence length="231" mass="26521">MMPIKAILFDLDNTLLDRTRTFERFTNGFIETYFGHLKVTRDIFDRIIDLDQDGYKDKTELFAELLEELPWKLRPEQSELLEFYGREYVNHALLMEQAREVVTGLREKYRTGLITNGRSAIQHGKIDRLGIRELFDVILVSEDEGVKKPDRILFDRAATRLQVTPEQCIYIGDHPVNDIGGAANAGMRTIWFKVNQPWRDEIAAVPLHTITHLSELPGLLQAKTPGASLGR</sequence>
<evidence type="ECO:0000256" key="4">
    <source>
        <dbReference type="ARBA" id="ARBA00022842"/>
    </source>
</evidence>
<dbReference type="InterPro" id="IPR051400">
    <property type="entry name" value="HAD-like_hydrolase"/>
</dbReference>
<dbReference type="InterPro" id="IPR041492">
    <property type="entry name" value="HAD_2"/>
</dbReference>
<protein>
    <submittedName>
        <fullName evidence="5">HAD family hydrolase</fullName>
        <ecNumber evidence="5">3.1.3.-</ecNumber>
    </submittedName>
</protein>
<keyword evidence="2" id="KW-0479">Metal-binding</keyword>
<evidence type="ECO:0000256" key="3">
    <source>
        <dbReference type="ARBA" id="ARBA00022801"/>
    </source>
</evidence>
<comment type="caution">
    <text evidence="5">The sequence shown here is derived from an EMBL/GenBank/DDBJ whole genome shotgun (WGS) entry which is preliminary data.</text>
</comment>
<dbReference type="Proteomes" id="UP001596378">
    <property type="component" value="Unassembled WGS sequence"/>
</dbReference>
<dbReference type="SFLD" id="SFLDS00003">
    <property type="entry name" value="Haloacid_Dehalogenase"/>
    <property type="match status" value="1"/>
</dbReference>
<dbReference type="PANTHER" id="PTHR46470">
    <property type="entry name" value="N-ACYLNEURAMINATE-9-PHOSPHATASE"/>
    <property type="match status" value="1"/>
</dbReference>
<evidence type="ECO:0000256" key="2">
    <source>
        <dbReference type="ARBA" id="ARBA00022723"/>
    </source>
</evidence>
<dbReference type="InterPro" id="IPR006439">
    <property type="entry name" value="HAD-SF_hydro_IA"/>
</dbReference>
<accession>A0ABW2FM82</accession>
<dbReference type="RefSeq" id="WP_378051918.1">
    <property type="nucleotide sequence ID" value="NZ_JBHMDN010000038.1"/>
</dbReference>
<dbReference type="Gene3D" id="1.10.150.520">
    <property type="match status" value="1"/>
</dbReference>
<gene>
    <name evidence="5" type="ORF">ACFQMJ_32280</name>
</gene>
<dbReference type="EMBL" id="JBHTAI010000031">
    <property type="protein sequence ID" value="MFC7153225.1"/>
    <property type="molecule type" value="Genomic_DNA"/>
</dbReference>
<evidence type="ECO:0000313" key="5">
    <source>
        <dbReference type="EMBL" id="MFC7153225.1"/>
    </source>
</evidence>
<dbReference type="InterPro" id="IPR023214">
    <property type="entry name" value="HAD_sf"/>
</dbReference>
<dbReference type="InterPro" id="IPR036412">
    <property type="entry name" value="HAD-like_sf"/>
</dbReference>
<organism evidence="5 6">
    <name type="scientific">Cohnella cellulosilytica</name>
    <dbReference type="NCBI Taxonomy" id="986710"/>
    <lineage>
        <taxon>Bacteria</taxon>
        <taxon>Bacillati</taxon>
        <taxon>Bacillota</taxon>
        <taxon>Bacilli</taxon>
        <taxon>Bacillales</taxon>
        <taxon>Paenibacillaceae</taxon>
        <taxon>Cohnella</taxon>
    </lineage>
</organism>